<comment type="caution">
    <text evidence="1">The sequence shown here is derived from an EMBL/GenBank/DDBJ whole genome shotgun (WGS) entry which is preliminary data.</text>
</comment>
<protein>
    <submittedName>
        <fullName evidence="1">Uncharacterized protein</fullName>
    </submittedName>
</protein>
<dbReference type="AlphaFoldDB" id="A0A2P6SBG8"/>
<proteinExistence type="predicted"/>
<organism evidence="1 2">
    <name type="scientific">Rosa chinensis</name>
    <name type="common">China rose</name>
    <dbReference type="NCBI Taxonomy" id="74649"/>
    <lineage>
        <taxon>Eukaryota</taxon>
        <taxon>Viridiplantae</taxon>
        <taxon>Streptophyta</taxon>
        <taxon>Embryophyta</taxon>
        <taxon>Tracheophyta</taxon>
        <taxon>Spermatophyta</taxon>
        <taxon>Magnoliopsida</taxon>
        <taxon>eudicotyledons</taxon>
        <taxon>Gunneridae</taxon>
        <taxon>Pentapetalae</taxon>
        <taxon>rosids</taxon>
        <taxon>fabids</taxon>
        <taxon>Rosales</taxon>
        <taxon>Rosaceae</taxon>
        <taxon>Rosoideae</taxon>
        <taxon>Rosoideae incertae sedis</taxon>
        <taxon>Rosa</taxon>
    </lineage>
</organism>
<dbReference type="Gramene" id="PRQ55999">
    <property type="protein sequence ID" value="PRQ55999"/>
    <property type="gene ID" value="RchiOBHm_Chr1g0330911"/>
</dbReference>
<evidence type="ECO:0000313" key="1">
    <source>
        <dbReference type="EMBL" id="PRQ55999.1"/>
    </source>
</evidence>
<evidence type="ECO:0000313" key="2">
    <source>
        <dbReference type="Proteomes" id="UP000238479"/>
    </source>
</evidence>
<accession>A0A2P6SBG8</accession>
<sequence>MSATQPPKTRSHSSVWPIAVAKEAHLTPQAKRSMHEKTAPRSILHQFLILKMRYPLLLLELWTGPEP</sequence>
<reference evidence="1 2" key="1">
    <citation type="journal article" date="2018" name="Nat. Genet.">
        <title>The Rosa genome provides new insights in the design of modern roses.</title>
        <authorList>
            <person name="Bendahmane M."/>
        </authorList>
    </citation>
    <scope>NUCLEOTIDE SEQUENCE [LARGE SCALE GENOMIC DNA]</scope>
    <source>
        <strain evidence="2">cv. Old Blush</strain>
    </source>
</reference>
<gene>
    <name evidence="1" type="ORF">RchiOBHm_Chr1g0330911</name>
</gene>
<name>A0A2P6SBG8_ROSCH</name>
<keyword evidence="2" id="KW-1185">Reference proteome</keyword>
<dbReference type="EMBL" id="PDCK01000039">
    <property type="protein sequence ID" value="PRQ55999.1"/>
    <property type="molecule type" value="Genomic_DNA"/>
</dbReference>
<dbReference type="Proteomes" id="UP000238479">
    <property type="component" value="Chromosome 1"/>
</dbReference>